<dbReference type="InterPro" id="IPR021109">
    <property type="entry name" value="Peptidase_aspartic_dom_sf"/>
</dbReference>
<evidence type="ECO:0000313" key="2">
    <source>
        <dbReference type="EMBL" id="KYP43830.1"/>
    </source>
</evidence>
<reference evidence="2" key="1">
    <citation type="journal article" date="2012" name="Nat. Biotechnol.">
        <title>Draft genome sequence of pigeonpea (Cajanus cajan), an orphan legume crop of resource-poor farmers.</title>
        <authorList>
            <person name="Varshney R.K."/>
            <person name="Chen W."/>
            <person name="Li Y."/>
            <person name="Bharti A.K."/>
            <person name="Saxena R.K."/>
            <person name="Schlueter J.A."/>
            <person name="Donoghue M.T."/>
            <person name="Azam S."/>
            <person name="Fan G."/>
            <person name="Whaley A.M."/>
            <person name="Farmer A.D."/>
            <person name="Sheridan J."/>
            <person name="Iwata A."/>
            <person name="Tuteja R."/>
            <person name="Penmetsa R.V."/>
            <person name="Wu W."/>
            <person name="Upadhyaya H.D."/>
            <person name="Yang S.P."/>
            <person name="Shah T."/>
            <person name="Saxena K.B."/>
            <person name="Michael T."/>
            <person name="McCombie W.R."/>
            <person name="Yang B."/>
            <person name="Zhang G."/>
            <person name="Yang H."/>
            <person name="Wang J."/>
            <person name="Spillane C."/>
            <person name="Cook D.R."/>
            <person name="May G.D."/>
            <person name="Xu X."/>
            <person name="Jackson S.A."/>
        </authorList>
    </citation>
    <scope>NUCLEOTIDE SEQUENCE [LARGE SCALE GENOMIC DNA]</scope>
</reference>
<dbReference type="PANTHER" id="PTHR35046:SF9">
    <property type="entry name" value="RNA-DIRECTED DNA POLYMERASE"/>
    <property type="match status" value="1"/>
</dbReference>
<sequence length="162" mass="18864">MFSFKRPCSPIVDSGSCSNCCSTRFVNKLALTTIPHPQPYKLHWLNEGEELEVNQQVKVKFSIGDYKDKVLCDYQGWSSINVIPMEACHILLGRPWQFDKHTIHDGLTNKISFTHKDKEIVFNPLTPPQVFEDQKQMKRKRKKERKENKLLGKSEEERVSSQ</sequence>
<feature type="region of interest" description="Disordered" evidence="1">
    <location>
        <begin position="131"/>
        <end position="162"/>
    </location>
</feature>
<dbReference type="EMBL" id="KQ483651">
    <property type="protein sequence ID" value="KYP43830.1"/>
    <property type="molecule type" value="Genomic_DNA"/>
</dbReference>
<gene>
    <name evidence="2" type="ORF">KK1_034700</name>
</gene>
<accession>A0A151RMN3</accession>
<evidence type="ECO:0000256" key="1">
    <source>
        <dbReference type="SAM" id="MobiDB-lite"/>
    </source>
</evidence>
<dbReference type="Proteomes" id="UP000075243">
    <property type="component" value="Unassembled WGS sequence"/>
</dbReference>
<organism evidence="2 3">
    <name type="scientific">Cajanus cajan</name>
    <name type="common">Pigeon pea</name>
    <name type="synonym">Cajanus indicus</name>
    <dbReference type="NCBI Taxonomy" id="3821"/>
    <lineage>
        <taxon>Eukaryota</taxon>
        <taxon>Viridiplantae</taxon>
        <taxon>Streptophyta</taxon>
        <taxon>Embryophyta</taxon>
        <taxon>Tracheophyta</taxon>
        <taxon>Spermatophyta</taxon>
        <taxon>Magnoliopsida</taxon>
        <taxon>eudicotyledons</taxon>
        <taxon>Gunneridae</taxon>
        <taxon>Pentapetalae</taxon>
        <taxon>rosids</taxon>
        <taxon>fabids</taxon>
        <taxon>Fabales</taxon>
        <taxon>Fabaceae</taxon>
        <taxon>Papilionoideae</taxon>
        <taxon>50 kb inversion clade</taxon>
        <taxon>NPAAA clade</taxon>
        <taxon>indigoferoid/millettioid clade</taxon>
        <taxon>Phaseoleae</taxon>
        <taxon>Cajanus</taxon>
    </lineage>
</organism>
<dbReference type="PANTHER" id="PTHR35046">
    <property type="entry name" value="ZINC KNUCKLE (CCHC-TYPE) FAMILY PROTEIN"/>
    <property type="match status" value="1"/>
</dbReference>
<keyword evidence="3" id="KW-1185">Reference proteome</keyword>
<dbReference type="Gramene" id="C.cajan_33042.t">
    <property type="protein sequence ID" value="C.cajan_33042.t"/>
    <property type="gene ID" value="C.cajan_33042"/>
</dbReference>
<evidence type="ECO:0000313" key="3">
    <source>
        <dbReference type="Proteomes" id="UP000075243"/>
    </source>
</evidence>
<dbReference type="Gene3D" id="2.40.70.10">
    <property type="entry name" value="Acid Proteases"/>
    <property type="match status" value="1"/>
</dbReference>
<feature type="compositionally biased region" description="Basic and acidic residues" evidence="1">
    <location>
        <begin position="145"/>
        <end position="162"/>
    </location>
</feature>
<dbReference type="AlphaFoldDB" id="A0A151RMN3"/>
<proteinExistence type="predicted"/>
<dbReference type="CDD" id="cd00303">
    <property type="entry name" value="retropepsin_like"/>
    <property type="match status" value="1"/>
</dbReference>
<protein>
    <submittedName>
        <fullName evidence="2">Uncharacterized protein</fullName>
    </submittedName>
</protein>
<name>A0A151RMN3_CAJCA</name>